<feature type="region of interest" description="Disordered" evidence="1">
    <location>
        <begin position="217"/>
        <end position="240"/>
    </location>
</feature>
<feature type="region of interest" description="Disordered" evidence="1">
    <location>
        <begin position="1"/>
        <end position="84"/>
    </location>
</feature>
<comment type="caution">
    <text evidence="2">The sequence shown here is derived from an EMBL/GenBank/DDBJ whole genome shotgun (WGS) entry which is preliminary data.</text>
</comment>
<dbReference type="Proteomes" id="UP001642540">
    <property type="component" value="Unassembled WGS sequence"/>
</dbReference>
<accession>A0ABP1RCV5</accession>
<gene>
    <name evidence="2" type="ORF">ODALV1_LOCUS19825</name>
</gene>
<evidence type="ECO:0000313" key="3">
    <source>
        <dbReference type="Proteomes" id="UP001642540"/>
    </source>
</evidence>
<protein>
    <submittedName>
        <fullName evidence="2">Uncharacterized protein</fullName>
    </submittedName>
</protein>
<evidence type="ECO:0000313" key="2">
    <source>
        <dbReference type="EMBL" id="CAL8122482.1"/>
    </source>
</evidence>
<keyword evidence="3" id="KW-1185">Reference proteome</keyword>
<proteinExistence type="predicted"/>
<dbReference type="EMBL" id="CAXLJM020000068">
    <property type="protein sequence ID" value="CAL8122482.1"/>
    <property type="molecule type" value="Genomic_DNA"/>
</dbReference>
<reference evidence="2 3" key="1">
    <citation type="submission" date="2024-08" db="EMBL/GenBank/DDBJ databases">
        <authorList>
            <person name="Cucini C."/>
            <person name="Frati F."/>
        </authorList>
    </citation>
    <scope>NUCLEOTIDE SEQUENCE [LARGE SCALE GENOMIC DNA]</scope>
</reference>
<feature type="compositionally biased region" description="Basic and acidic residues" evidence="1">
    <location>
        <begin position="219"/>
        <end position="240"/>
    </location>
</feature>
<name>A0ABP1RCV5_9HEXA</name>
<sequence length="240" mass="27105">MYKPGKKRPLGEYLGENAGENQTKRRRYDNIVLLRGRRRRHNQSNNVSDITPQREIRTRTGESSSTPPLGLVTAGKRKKPGDEQPVVTIEEKSTDENDIISELTKQFKKARLRPVYFTISTFIEQNVDEVGFTLADDEPEQEVTFRFSLPIKTPRNEVVNDAVSEEATLTLSHGGSDDANYGGDYHPINSGERFNTSNGTDIGDNFTATSSVFVFKAGRQNDERDDDEGRQFKKLKTSQE</sequence>
<evidence type="ECO:0000256" key="1">
    <source>
        <dbReference type="SAM" id="MobiDB-lite"/>
    </source>
</evidence>
<organism evidence="2 3">
    <name type="scientific">Orchesella dallaii</name>
    <dbReference type="NCBI Taxonomy" id="48710"/>
    <lineage>
        <taxon>Eukaryota</taxon>
        <taxon>Metazoa</taxon>
        <taxon>Ecdysozoa</taxon>
        <taxon>Arthropoda</taxon>
        <taxon>Hexapoda</taxon>
        <taxon>Collembola</taxon>
        <taxon>Entomobryomorpha</taxon>
        <taxon>Entomobryoidea</taxon>
        <taxon>Orchesellidae</taxon>
        <taxon>Orchesellinae</taxon>
        <taxon>Orchesella</taxon>
    </lineage>
</organism>